<accession>A0A923E2H5</accession>
<protein>
    <submittedName>
        <fullName evidence="1">DUF1223 domain-containing protein</fullName>
    </submittedName>
</protein>
<dbReference type="AlphaFoldDB" id="A0A923E2H5"/>
<dbReference type="SUPFAM" id="SSF52833">
    <property type="entry name" value="Thioredoxin-like"/>
    <property type="match status" value="1"/>
</dbReference>
<dbReference type="RefSeq" id="WP_182923476.1">
    <property type="nucleotide sequence ID" value="NZ_WNXD01000002.1"/>
</dbReference>
<gene>
    <name evidence="1" type="ORF">GM921_15145</name>
</gene>
<keyword evidence="2" id="KW-1185">Reference proteome</keyword>
<organism evidence="1 2">
    <name type="scientific">Pedobacter planticolens</name>
    <dbReference type="NCBI Taxonomy" id="2679964"/>
    <lineage>
        <taxon>Bacteria</taxon>
        <taxon>Pseudomonadati</taxon>
        <taxon>Bacteroidota</taxon>
        <taxon>Sphingobacteriia</taxon>
        <taxon>Sphingobacteriales</taxon>
        <taxon>Sphingobacteriaceae</taxon>
        <taxon>Pedobacter</taxon>
    </lineage>
</organism>
<comment type="caution">
    <text evidence="1">The sequence shown here is derived from an EMBL/GenBank/DDBJ whole genome shotgun (WGS) entry which is preliminary data.</text>
</comment>
<dbReference type="PANTHER" id="PTHR36057">
    <property type="match status" value="1"/>
</dbReference>
<sequence>MRNIKIAVLLSLVFVTVFALGTTSHKAGKSAVPFKVIELFTSEGCSSCPAADEVVKKISQEFQGKDVFILAYHVDYWDKLGWKDPFSSSAYSAIQYRYGEQFNLSSIYTPQLVINGSVQFVGSDERRLRNELGKQISTAKLPNLTIDEVILDKKIAKVVFSVTNANQNDEIRISLIQKSATSIVIKGENKGRILSHVQVVRDQQSTTVGNLVKSVSLVLPKEFDPNKFELIGFIQEQGTGKIIGATRKNF</sequence>
<name>A0A923E2H5_9SPHI</name>
<reference evidence="1" key="1">
    <citation type="submission" date="2019-11" db="EMBL/GenBank/DDBJ databases">
        <title>Description of Pedobacter sp. LMG 31464T.</title>
        <authorList>
            <person name="Carlier A."/>
            <person name="Qi S."/>
            <person name="Vandamme P."/>
        </authorList>
    </citation>
    <scope>NUCLEOTIDE SEQUENCE</scope>
    <source>
        <strain evidence="1">LMG 31464</strain>
    </source>
</reference>
<proteinExistence type="predicted"/>
<dbReference type="Pfam" id="PF06764">
    <property type="entry name" value="DUF1223"/>
    <property type="match status" value="1"/>
</dbReference>
<evidence type="ECO:0000313" key="2">
    <source>
        <dbReference type="Proteomes" id="UP000601055"/>
    </source>
</evidence>
<evidence type="ECO:0000313" key="1">
    <source>
        <dbReference type="EMBL" id="MBB2146838.1"/>
    </source>
</evidence>
<dbReference type="InterPro" id="IPR010634">
    <property type="entry name" value="DUF1223"/>
</dbReference>
<dbReference type="Proteomes" id="UP000601055">
    <property type="component" value="Unassembled WGS sequence"/>
</dbReference>
<dbReference type="InterPro" id="IPR036249">
    <property type="entry name" value="Thioredoxin-like_sf"/>
</dbReference>
<dbReference type="Gene3D" id="3.40.30.10">
    <property type="entry name" value="Glutaredoxin"/>
    <property type="match status" value="1"/>
</dbReference>
<dbReference type="PANTHER" id="PTHR36057:SF1">
    <property type="entry name" value="LIPOPROTEIN LIPID ATTACHMENT SITE-LIKE PROTEIN, PUTATIVE (DUF1223)-RELATED"/>
    <property type="match status" value="1"/>
</dbReference>
<dbReference type="EMBL" id="WNXD01000002">
    <property type="protein sequence ID" value="MBB2146838.1"/>
    <property type="molecule type" value="Genomic_DNA"/>
</dbReference>